<feature type="transmembrane region" description="Helical" evidence="7">
    <location>
        <begin position="143"/>
        <end position="166"/>
    </location>
</feature>
<gene>
    <name evidence="9" type="ORF">HETSPECPRED_008291</name>
</gene>
<dbReference type="PANTHER" id="PTHR33048">
    <property type="entry name" value="PTH11-LIKE INTEGRAL MEMBRANE PROTEIN (AFU_ORTHOLOGUE AFUA_5G11245)"/>
    <property type="match status" value="1"/>
</dbReference>
<comment type="caution">
    <text evidence="9">The sequence shown here is derived from an EMBL/GenBank/DDBJ whole genome shotgun (WGS) entry which is preliminary data.</text>
</comment>
<evidence type="ECO:0000313" key="9">
    <source>
        <dbReference type="EMBL" id="CAF9932188.1"/>
    </source>
</evidence>
<dbReference type="Pfam" id="PF20684">
    <property type="entry name" value="Fung_rhodopsin"/>
    <property type="match status" value="1"/>
</dbReference>
<evidence type="ECO:0000256" key="7">
    <source>
        <dbReference type="SAM" id="Phobius"/>
    </source>
</evidence>
<dbReference type="OrthoDB" id="444631at2759"/>
<evidence type="ECO:0000256" key="4">
    <source>
        <dbReference type="ARBA" id="ARBA00023136"/>
    </source>
</evidence>
<dbReference type="Proteomes" id="UP000664521">
    <property type="component" value="Unassembled WGS sequence"/>
</dbReference>
<keyword evidence="2 7" id="KW-0812">Transmembrane</keyword>
<feature type="transmembrane region" description="Helical" evidence="7">
    <location>
        <begin position="226"/>
        <end position="246"/>
    </location>
</feature>
<evidence type="ECO:0000256" key="5">
    <source>
        <dbReference type="ARBA" id="ARBA00038359"/>
    </source>
</evidence>
<feature type="domain" description="Rhodopsin" evidence="8">
    <location>
        <begin position="52"/>
        <end position="287"/>
    </location>
</feature>
<dbReference type="PANTHER" id="PTHR33048:SF158">
    <property type="entry name" value="MEMBRANE PROTEIN PTH11-LIKE, PUTATIVE-RELATED"/>
    <property type="match status" value="1"/>
</dbReference>
<name>A0A8H3G2Y6_9LECA</name>
<feature type="transmembrane region" description="Helical" evidence="7">
    <location>
        <begin position="196"/>
        <end position="214"/>
    </location>
</feature>
<dbReference type="InterPro" id="IPR049326">
    <property type="entry name" value="Rhodopsin_dom_fungi"/>
</dbReference>
<organism evidence="9 10">
    <name type="scientific">Heterodermia speciosa</name>
    <dbReference type="NCBI Taxonomy" id="116794"/>
    <lineage>
        <taxon>Eukaryota</taxon>
        <taxon>Fungi</taxon>
        <taxon>Dikarya</taxon>
        <taxon>Ascomycota</taxon>
        <taxon>Pezizomycotina</taxon>
        <taxon>Lecanoromycetes</taxon>
        <taxon>OSLEUM clade</taxon>
        <taxon>Lecanoromycetidae</taxon>
        <taxon>Caliciales</taxon>
        <taxon>Physciaceae</taxon>
        <taxon>Heterodermia</taxon>
    </lineage>
</organism>
<evidence type="ECO:0000256" key="6">
    <source>
        <dbReference type="SAM" id="MobiDB-lite"/>
    </source>
</evidence>
<sequence>MSGAVHLNPLAAAAGKSPPGLSRQERFSSYDGTAMTAVLGVFVGIAFILWSIRVYAKIFIIRRAGWDDVACTLGLIGALLDIVCFGIASIRGPLGEHIWNITLAEFIGKSSTVVTGSATLGLIKLAIFLFYLDIFWPLNWCRWAIYTGASLSSAFYLSMTIVQFYYMTPRPGETIARHFAGPLAAKVTKLSIPTSSVGLAIDIVLLIIPLRAVSQLQMAKNKKIRLYLTFLVGIMATIGSLLSLSFKIKTYGNPDLTYHLILVNFFIAVEMSLGVCIASVPLVSRAVRHHQNKLSSIADNLSSPFLRIGKTFTTRSTTSHKSSAVYENGRESESNGGLVEHGMQMELKNSV</sequence>
<dbReference type="AlphaFoldDB" id="A0A8H3G2Y6"/>
<dbReference type="GO" id="GO:0016020">
    <property type="term" value="C:membrane"/>
    <property type="evidence" value="ECO:0007669"/>
    <property type="project" value="UniProtKB-SubCell"/>
</dbReference>
<keyword evidence="3 7" id="KW-1133">Transmembrane helix</keyword>
<keyword evidence="10" id="KW-1185">Reference proteome</keyword>
<evidence type="ECO:0000313" key="10">
    <source>
        <dbReference type="Proteomes" id="UP000664521"/>
    </source>
</evidence>
<feature type="region of interest" description="Disordered" evidence="6">
    <location>
        <begin position="319"/>
        <end position="341"/>
    </location>
</feature>
<feature type="transmembrane region" description="Helical" evidence="7">
    <location>
        <begin position="34"/>
        <end position="56"/>
    </location>
</feature>
<evidence type="ECO:0000256" key="3">
    <source>
        <dbReference type="ARBA" id="ARBA00022989"/>
    </source>
</evidence>
<dbReference type="EMBL" id="CAJPDS010000062">
    <property type="protein sequence ID" value="CAF9932188.1"/>
    <property type="molecule type" value="Genomic_DNA"/>
</dbReference>
<comment type="similarity">
    <text evidence="5">Belongs to the SAT4 family.</text>
</comment>
<accession>A0A8H3G2Y6</accession>
<reference evidence="9" key="1">
    <citation type="submission" date="2021-03" db="EMBL/GenBank/DDBJ databases">
        <authorList>
            <person name="Tagirdzhanova G."/>
        </authorList>
    </citation>
    <scope>NUCLEOTIDE SEQUENCE</scope>
</reference>
<feature type="transmembrane region" description="Helical" evidence="7">
    <location>
        <begin position="68"/>
        <end position="90"/>
    </location>
</feature>
<feature type="transmembrane region" description="Helical" evidence="7">
    <location>
        <begin position="258"/>
        <end position="283"/>
    </location>
</feature>
<dbReference type="InterPro" id="IPR052337">
    <property type="entry name" value="SAT4-like"/>
</dbReference>
<evidence type="ECO:0000256" key="2">
    <source>
        <dbReference type="ARBA" id="ARBA00022692"/>
    </source>
</evidence>
<feature type="transmembrane region" description="Helical" evidence="7">
    <location>
        <begin position="110"/>
        <end position="131"/>
    </location>
</feature>
<protein>
    <recommendedName>
        <fullName evidence="8">Rhodopsin domain-containing protein</fullName>
    </recommendedName>
</protein>
<keyword evidence="4 7" id="KW-0472">Membrane</keyword>
<proteinExistence type="inferred from homology"/>
<evidence type="ECO:0000259" key="8">
    <source>
        <dbReference type="Pfam" id="PF20684"/>
    </source>
</evidence>
<comment type="subcellular location">
    <subcellularLocation>
        <location evidence="1">Membrane</location>
        <topology evidence="1">Multi-pass membrane protein</topology>
    </subcellularLocation>
</comment>
<evidence type="ECO:0000256" key="1">
    <source>
        <dbReference type="ARBA" id="ARBA00004141"/>
    </source>
</evidence>